<feature type="active site" evidence="13">
    <location>
        <position position="259"/>
    </location>
</feature>
<keyword evidence="8 13" id="KW-0443">Lipid metabolism</keyword>
<feature type="domain" description="PLD phosphodiesterase" evidence="15">
    <location>
        <begin position="252"/>
        <end position="279"/>
    </location>
</feature>
<dbReference type="RefSeq" id="WP_257531038.1">
    <property type="nucleotide sequence ID" value="NZ_JANKAS010000006.1"/>
</dbReference>
<evidence type="ECO:0000313" key="16">
    <source>
        <dbReference type="EMBL" id="MCR1898996.1"/>
    </source>
</evidence>
<feature type="active site" evidence="13">
    <location>
        <position position="436"/>
    </location>
</feature>
<dbReference type="GO" id="GO:0008808">
    <property type="term" value="F:cardiolipin synthase activity"/>
    <property type="evidence" value="ECO:0007669"/>
    <property type="project" value="UniProtKB-UniRule"/>
</dbReference>
<dbReference type="HAMAP" id="MF_01916">
    <property type="entry name" value="Cardiolipin_synth_Cls"/>
    <property type="match status" value="1"/>
</dbReference>
<feature type="active site" evidence="13">
    <location>
        <position position="441"/>
    </location>
</feature>
<evidence type="ECO:0000256" key="11">
    <source>
        <dbReference type="ARBA" id="ARBA00023264"/>
    </source>
</evidence>
<protein>
    <recommendedName>
        <fullName evidence="13 14">Cardiolipin synthase</fullName>
        <shortName evidence="13">CL synthase</shortName>
        <ecNumber evidence="13 14">2.7.8.-</ecNumber>
    </recommendedName>
</protein>
<dbReference type="PANTHER" id="PTHR21248">
    <property type="entry name" value="CARDIOLIPIN SYNTHASE"/>
    <property type="match status" value="1"/>
</dbReference>
<feature type="active site" evidence="13">
    <location>
        <position position="434"/>
    </location>
</feature>
<name>A0AAE3KZQ5_9FIRM</name>
<evidence type="ECO:0000256" key="1">
    <source>
        <dbReference type="ARBA" id="ARBA00004651"/>
    </source>
</evidence>
<dbReference type="Pfam" id="PF13091">
    <property type="entry name" value="PLDc_2"/>
    <property type="match status" value="2"/>
</dbReference>
<dbReference type="Proteomes" id="UP001205748">
    <property type="component" value="Unassembled WGS sequence"/>
</dbReference>
<comment type="caution">
    <text evidence="16">The sequence shown here is derived from an EMBL/GenBank/DDBJ whole genome shotgun (WGS) entry which is preliminary data.</text>
</comment>
<dbReference type="InterPro" id="IPR027379">
    <property type="entry name" value="CLS_N"/>
</dbReference>
<dbReference type="Gene3D" id="3.30.870.10">
    <property type="entry name" value="Endonuclease Chain A"/>
    <property type="match status" value="2"/>
</dbReference>
<dbReference type="EMBL" id="JANKAS010000006">
    <property type="protein sequence ID" value="MCR1898996.1"/>
    <property type="molecule type" value="Genomic_DNA"/>
</dbReference>
<keyword evidence="5 13" id="KW-0812">Transmembrane</keyword>
<dbReference type="GO" id="GO:0032049">
    <property type="term" value="P:cardiolipin biosynthetic process"/>
    <property type="evidence" value="ECO:0007669"/>
    <property type="project" value="UniProtKB-UniRule"/>
</dbReference>
<gene>
    <name evidence="16" type="primary">cls</name>
    <name evidence="16" type="ORF">NSA47_08360</name>
</gene>
<comment type="function">
    <text evidence="12 13">Catalyzes the reversible phosphatidyl group transfer from one phosphatidylglycerol molecule to another to form cardiolipin (CL) (diphosphatidylglycerol) and glycerol.</text>
</comment>
<evidence type="ECO:0000256" key="2">
    <source>
        <dbReference type="ARBA" id="ARBA00022475"/>
    </source>
</evidence>
<evidence type="ECO:0000256" key="6">
    <source>
        <dbReference type="ARBA" id="ARBA00022737"/>
    </source>
</evidence>
<feature type="domain" description="PLD phosphodiesterase" evidence="15">
    <location>
        <begin position="429"/>
        <end position="456"/>
    </location>
</feature>
<keyword evidence="7 13" id="KW-1133">Transmembrane helix</keyword>
<comment type="similarity">
    <text evidence="13">Belongs to the phospholipase D family. Cardiolipin synthase subfamily.</text>
</comment>
<comment type="catalytic activity">
    <reaction evidence="13">
        <text>2 a 1,2-diacyl-sn-glycero-3-phospho-(1'-sn-glycerol) = a cardiolipin + glycerol</text>
        <dbReference type="Rhea" id="RHEA:31451"/>
        <dbReference type="ChEBI" id="CHEBI:17754"/>
        <dbReference type="ChEBI" id="CHEBI:62237"/>
        <dbReference type="ChEBI" id="CHEBI:64716"/>
    </reaction>
</comment>
<organism evidence="16 17">
    <name type="scientific">Irregularibacter muris</name>
    <dbReference type="NCBI Taxonomy" id="1796619"/>
    <lineage>
        <taxon>Bacteria</taxon>
        <taxon>Bacillati</taxon>
        <taxon>Bacillota</taxon>
        <taxon>Clostridia</taxon>
        <taxon>Eubacteriales</taxon>
        <taxon>Eubacteriaceae</taxon>
        <taxon>Irregularibacter</taxon>
    </lineage>
</organism>
<keyword evidence="2 13" id="KW-1003">Cell membrane</keyword>
<evidence type="ECO:0000256" key="9">
    <source>
        <dbReference type="ARBA" id="ARBA00023136"/>
    </source>
</evidence>
<evidence type="ECO:0000259" key="15">
    <source>
        <dbReference type="PROSITE" id="PS50035"/>
    </source>
</evidence>
<feature type="active site" evidence="13">
    <location>
        <position position="264"/>
    </location>
</feature>
<sequence length="516" mass="59396">MIFNGPFSDYSNEIQTVYLNSIGILGGIFEKISSGKLLFGAIISVVFLMTIVLIGVVIFLENRSPSTTAAWLLLLILLPIVGFLFYIYFGQNFKKKKLFNKKEPIDERNLDIMVERQFEKVQDSNVFYDEDIYEKKKLISLLLQNSKSPFTLNNQSEVLTNGRETFKAIFKAIHSAKEHIHVEYYILKDDKIGNILRKLLILKAHQGVEIRLIYDGLGSRNLSKYYINSLKEAGVKVAPFLPVKIPLLNSKLNYRNHRKIVVVDGKIGFIGGLNVGDEYWVGSPKLGFWRDTHFQMKGEAVYLLQYIFLMDWYFSSDSKITQYQRYFPEHREYGKELIQIAVSGPDSPWETIQQAYFTSIATAQEKIYITSPYFVPDESLLMALKTSALSGVDVRIILPDKPDHHTVFWASRSYIEDLLSAGVRVYLYKKGFVHAKILLVDGIIASVGTANMDIRSFQLNFEINALIYNKHTVERLEIDFYEDLGDSEQLFLEEFKKRPISHKIKESFARLFSPIL</sequence>
<dbReference type="PANTHER" id="PTHR21248:SF22">
    <property type="entry name" value="PHOSPHOLIPASE D"/>
    <property type="match status" value="1"/>
</dbReference>
<dbReference type="GO" id="GO:0005886">
    <property type="term" value="C:plasma membrane"/>
    <property type="evidence" value="ECO:0007669"/>
    <property type="project" value="UniProtKB-SubCell"/>
</dbReference>
<proteinExistence type="inferred from homology"/>
<dbReference type="CDD" id="cd09110">
    <property type="entry name" value="PLDc_CLS_1"/>
    <property type="match status" value="1"/>
</dbReference>
<keyword evidence="9 13" id="KW-0472">Membrane</keyword>
<dbReference type="FunFam" id="3.30.870.10:FF:000014">
    <property type="entry name" value="Cardiolipin synthase"/>
    <property type="match status" value="1"/>
</dbReference>
<dbReference type="Pfam" id="PF13396">
    <property type="entry name" value="PLDc_N"/>
    <property type="match status" value="1"/>
</dbReference>
<comment type="subcellular location">
    <subcellularLocation>
        <location evidence="1 13">Cell membrane</location>
        <topology evidence="1 13">Multi-pass membrane protein</topology>
    </subcellularLocation>
</comment>
<keyword evidence="17" id="KW-1185">Reference proteome</keyword>
<dbReference type="FunFam" id="3.30.870.10:FF:000021">
    <property type="entry name" value="Cardiolipin synthase"/>
    <property type="match status" value="1"/>
</dbReference>
<evidence type="ECO:0000256" key="14">
    <source>
        <dbReference type="NCBIfam" id="TIGR04265"/>
    </source>
</evidence>
<keyword evidence="11 13" id="KW-1208">Phospholipid metabolism</keyword>
<evidence type="ECO:0000256" key="13">
    <source>
        <dbReference type="HAMAP-Rule" id="MF_01916"/>
    </source>
</evidence>
<dbReference type="SUPFAM" id="SSF56024">
    <property type="entry name" value="Phospholipase D/nuclease"/>
    <property type="match status" value="2"/>
</dbReference>
<dbReference type="PROSITE" id="PS50035">
    <property type="entry name" value="PLD"/>
    <property type="match status" value="2"/>
</dbReference>
<evidence type="ECO:0000256" key="7">
    <source>
        <dbReference type="ARBA" id="ARBA00022989"/>
    </source>
</evidence>
<dbReference type="InterPro" id="IPR022924">
    <property type="entry name" value="Cardiolipin_synthase"/>
</dbReference>
<dbReference type="InterPro" id="IPR025202">
    <property type="entry name" value="PLD-like_dom"/>
</dbReference>
<evidence type="ECO:0000313" key="17">
    <source>
        <dbReference type="Proteomes" id="UP001205748"/>
    </source>
</evidence>
<evidence type="ECO:0000256" key="3">
    <source>
        <dbReference type="ARBA" id="ARBA00022516"/>
    </source>
</evidence>
<evidence type="ECO:0000256" key="4">
    <source>
        <dbReference type="ARBA" id="ARBA00022679"/>
    </source>
</evidence>
<keyword evidence="4 13" id="KW-0808">Transferase</keyword>
<keyword evidence="10 13" id="KW-0594">Phospholipid biosynthesis</keyword>
<dbReference type="InterPro" id="IPR030874">
    <property type="entry name" value="Cardiolipin_synth_Firmi"/>
</dbReference>
<dbReference type="SMART" id="SM00155">
    <property type="entry name" value="PLDc"/>
    <property type="match status" value="2"/>
</dbReference>
<evidence type="ECO:0000256" key="5">
    <source>
        <dbReference type="ARBA" id="ARBA00022692"/>
    </source>
</evidence>
<dbReference type="AlphaFoldDB" id="A0AAE3KZQ5"/>
<reference evidence="16" key="1">
    <citation type="submission" date="2022-07" db="EMBL/GenBank/DDBJ databases">
        <title>Enhanced cultured diversity of the mouse gut microbiota enables custom-made synthetic communities.</title>
        <authorList>
            <person name="Afrizal A."/>
        </authorList>
    </citation>
    <scope>NUCLEOTIDE SEQUENCE</scope>
    <source>
        <strain evidence="16">DSM 28593</strain>
    </source>
</reference>
<accession>A0AAE3KZQ5</accession>
<keyword evidence="3 13" id="KW-0444">Lipid biosynthesis</keyword>
<dbReference type="CDD" id="cd09112">
    <property type="entry name" value="PLDc_CLS_2"/>
    <property type="match status" value="1"/>
</dbReference>
<evidence type="ECO:0000256" key="10">
    <source>
        <dbReference type="ARBA" id="ARBA00023209"/>
    </source>
</evidence>
<evidence type="ECO:0000256" key="8">
    <source>
        <dbReference type="ARBA" id="ARBA00023098"/>
    </source>
</evidence>
<dbReference type="EC" id="2.7.8.-" evidence="13 14"/>
<dbReference type="InterPro" id="IPR001736">
    <property type="entry name" value="PLipase_D/transphosphatidylase"/>
</dbReference>
<feature type="transmembrane region" description="Helical" evidence="13">
    <location>
        <begin position="71"/>
        <end position="89"/>
    </location>
</feature>
<evidence type="ECO:0000256" key="12">
    <source>
        <dbReference type="ARBA" id="ARBA00057569"/>
    </source>
</evidence>
<dbReference type="NCBIfam" id="TIGR04265">
    <property type="entry name" value="bac_cardiolipin"/>
    <property type="match status" value="1"/>
</dbReference>
<feature type="transmembrane region" description="Helical" evidence="13">
    <location>
        <begin position="37"/>
        <end position="59"/>
    </location>
</feature>
<keyword evidence="6" id="KW-0677">Repeat</keyword>
<feature type="active site" evidence="13">
    <location>
        <position position="257"/>
    </location>
</feature>